<keyword evidence="6" id="KW-0521">NADP</keyword>
<reference evidence="9" key="1">
    <citation type="journal article" date="2019" name="Int. J. Syst. Evol. Microbiol.">
        <title>The Global Catalogue of Microorganisms (GCM) 10K type strain sequencing project: providing services to taxonomists for standard genome sequencing and annotation.</title>
        <authorList>
            <consortium name="The Broad Institute Genomics Platform"/>
            <consortium name="The Broad Institute Genome Sequencing Center for Infectious Disease"/>
            <person name="Wu L."/>
            <person name="Ma J."/>
        </authorList>
    </citation>
    <scope>NUCLEOTIDE SEQUENCE [LARGE SCALE GENOMIC DNA]</scope>
    <source>
        <strain evidence="9">CECT 8010</strain>
    </source>
</reference>
<accession>A0ABV8PV52</accession>
<evidence type="ECO:0000313" key="9">
    <source>
        <dbReference type="Proteomes" id="UP001595906"/>
    </source>
</evidence>
<evidence type="ECO:0000256" key="6">
    <source>
        <dbReference type="RuleBase" id="RU364082"/>
    </source>
</evidence>
<proteinExistence type="inferred from homology"/>
<evidence type="ECO:0000313" key="8">
    <source>
        <dbReference type="EMBL" id="MFC4230911.1"/>
    </source>
</evidence>
<dbReference type="CDD" id="cd05254">
    <property type="entry name" value="dTDP_HR_like_SDR_e"/>
    <property type="match status" value="1"/>
</dbReference>
<dbReference type="EC" id="1.1.1.133" evidence="3 6"/>
<dbReference type="RefSeq" id="WP_379012296.1">
    <property type="nucleotide sequence ID" value="NZ_JBHSDC010000002.1"/>
</dbReference>
<comment type="caution">
    <text evidence="8">The sequence shown here is derived from an EMBL/GenBank/DDBJ whole genome shotgun (WGS) entry which is preliminary data.</text>
</comment>
<dbReference type="PANTHER" id="PTHR10491">
    <property type="entry name" value="DTDP-4-DEHYDRORHAMNOSE REDUCTASE"/>
    <property type="match status" value="1"/>
</dbReference>
<keyword evidence="9" id="KW-1185">Reference proteome</keyword>
<dbReference type="Gene3D" id="3.40.50.720">
    <property type="entry name" value="NAD(P)-binding Rossmann-like Domain"/>
    <property type="match status" value="1"/>
</dbReference>
<evidence type="ECO:0000259" key="7">
    <source>
        <dbReference type="Pfam" id="PF04321"/>
    </source>
</evidence>
<feature type="domain" description="RmlD-like substrate binding" evidence="7">
    <location>
        <begin position="1"/>
        <end position="289"/>
    </location>
</feature>
<evidence type="ECO:0000256" key="4">
    <source>
        <dbReference type="ARBA" id="ARBA00017099"/>
    </source>
</evidence>
<name>A0ABV8PV52_9BACT</name>
<dbReference type="SUPFAM" id="SSF51735">
    <property type="entry name" value="NAD(P)-binding Rossmann-fold domains"/>
    <property type="match status" value="1"/>
</dbReference>
<comment type="pathway">
    <text evidence="1 6">Carbohydrate biosynthesis; dTDP-L-rhamnose biosynthesis.</text>
</comment>
<organism evidence="8 9">
    <name type="scientific">Parasediminibacterium paludis</name>
    <dbReference type="NCBI Taxonomy" id="908966"/>
    <lineage>
        <taxon>Bacteria</taxon>
        <taxon>Pseudomonadati</taxon>
        <taxon>Bacteroidota</taxon>
        <taxon>Chitinophagia</taxon>
        <taxon>Chitinophagales</taxon>
        <taxon>Chitinophagaceae</taxon>
        <taxon>Parasediminibacterium</taxon>
    </lineage>
</organism>
<dbReference type="Pfam" id="PF04321">
    <property type="entry name" value="RmlD_sub_bind"/>
    <property type="match status" value="1"/>
</dbReference>
<evidence type="ECO:0000256" key="5">
    <source>
        <dbReference type="ARBA" id="ARBA00048200"/>
    </source>
</evidence>
<dbReference type="InterPro" id="IPR036291">
    <property type="entry name" value="NAD(P)-bd_dom_sf"/>
</dbReference>
<comment type="catalytic activity">
    <reaction evidence="5">
        <text>dTDP-beta-L-rhamnose + NADP(+) = dTDP-4-dehydro-beta-L-rhamnose + NADPH + H(+)</text>
        <dbReference type="Rhea" id="RHEA:21796"/>
        <dbReference type="ChEBI" id="CHEBI:15378"/>
        <dbReference type="ChEBI" id="CHEBI:57510"/>
        <dbReference type="ChEBI" id="CHEBI:57783"/>
        <dbReference type="ChEBI" id="CHEBI:58349"/>
        <dbReference type="ChEBI" id="CHEBI:62830"/>
        <dbReference type="EC" id="1.1.1.133"/>
    </reaction>
</comment>
<sequence>MKILITGSNGFLGQHLCLSLANKGFEVIATSRGICKIEPLGQIKYQAVDVTKKTEIENALAFYQPDVIIHNAAMSKPDDCLNNQDDCILQNVTATENLVEAAKSLNSYVIYVSTDFVFGDNGPHHETASKCPLNFYGKSKLMAEEIVRQSGLKSVIMRPVFIYGKQLPNMKGTFLHWVKNSLSNGQKIKVVNDQHRTPTYVNDICDGLIVMIEKQVIGDFHLAGIDLLTPYQMAIILANTLQLDASLITPVTSETFTEPVQRAKHGGLKIDKAIRELDYQPVSFEEGVRLSFL</sequence>
<protein>
    <recommendedName>
        <fullName evidence="4 6">dTDP-4-dehydrorhamnose reductase</fullName>
        <ecNumber evidence="3 6">1.1.1.133</ecNumber>
    </recommendedName>
</protein>
<dbReference type="Proteomes" id="UP001595906">
    <property type="component" value="Unassembled WGS sequence"/>
</dbReference>
<dbReference type="PANTHER" id="PTHR10491:SF4">
    <property type="entry name" value="METHIONINE ADENOSYLTRANSFERASE 2 SUBUNIT BETA"/>
    <property type="match status" value="1"/>
</dbReference>
<evidence type="ECO:0000256" key="1">
    <source>
        <dbReference type="ARBA" id="ARBA00004781"/>
    </source>
</evidence>
<evidence type="ECO:0000256" key="3">
    <source>
        <dbReference type="ARBA" id="ARBA00012929"/>
    </source>
</evidence>
<gene>
    <name evidence="8" type="ORF">ACFOW1_03340</name>
</gene>
<comment type="similarity">
    <text evidence="2 6">Belongs to the dTDP-4-dehydrorhamnose reductase family.</text>
</comment>
<evidence type="ECO:0000256" key="2">
    <source>
        <dbReference type="ARBA" id="ARBA00010944"/>
    </source>
</evidence>
<keyword evidence="6" id="KW-0560">Oxidoreductase</keyword>
<comment type="function">
    <text evidence="6">Catalyzes the reduction of dTDP-6-deoxy-L-lyxo-4-hexulose to yield dTDP-L-rhamnose.</text>
</comment>
<dbReference type="InterPro" id="IPR029903">
    <property type="entry name" value="RmlD-like-bd"/>
</dbReference>
<dbReference type="EMBL" id="JBHSDC010000002">
    <property type="protein sequence ID" value="MFC4230911.1"/>
    <property type="molecule type" value="Genomic_DNA"/>
</dbReference>
<dbReference type="InterPro" id="IPR005913">
    <property type="entry name" value="dTDP_dehydrorham_reduct"/>
</dbReference>